<evidence type="ECO:0000259" key="6">
    <source>
        <dbReference type="Pfam" id="PF22740"/>
    </source>
</evidence>
<name>C6HU21_9BACT</name>
<dbReference type="InterPro" id="IPR053930">
    <property type="entry name" value="RapZ-like_N"/>
</dbReference>
<dbReference type="InterPro" id="IPR027417">
    <property type="entry name" value="P-loop_NTPase"/>
</dbReference>
<dbReference type="Pfam" id="PF22740">
    <property type="entry name" value="PapZ_C"/>
    <property type="match status" value="1"/>
</dbReference>
<reference evidence="7 8" key="1">
    <citation type="journal article" date="2009" name="Appl. Environ. Microbiol.">
        <title>Community genomic and proteomic analyses of chemoautotrophic iron-oxidizing "Leptospirillum rubarum" (Group II) and "Leptospirillum ferrodiazotrophum" (Group III) bacteria in acid mine drainage biofilms.</title>
        <authorList>
            <person name="Goltsman D.S."/>
            <person name="Denef V.J."/>
            <person name="Singer S.W."/>
            <person name="VerBerkmoes N.C."/>
            <person name="Lefsrud M."/>
            <person name="Mueller R.S."/>
            <person name="Dick G.J."/>
            <person name="Sun C.L."/>
            <person name="Wheeler K.E."/>
            <person name="Zemla A."/>
            <person name="Baker B.J."/>
            <person name="Hauser L."/>
            <person name="Land M."/>
            <person name="Shah M.B."/>
            <person name="Thelen M.P."/>
            <person name="Hettich R.L."/>
            <person name="Banfield J.F."/>
        </authorList>
    </citation>
    <scope>NUCLEOTIDE SEQUENCE [LARGE SCALE GENOMIC DNA]</scope>
</reference>
<dbReference type="Proteomes" id="UP000009374">
    <property type="component" value="Unassembled WGS sequence"/>
</dbReference>
<dbReference type="GO" id="GO:0005525">
    <property type="term" value="F:GTP binding"/>
    <property type="evidence" value="ECO:0007669"/>
    <property type="project" value="UniProtKB-UniRule"/>
</dbReference>
<feature type="binding site" evidence="4">
    <location>
        <begin position="10"/>
        <end position="17"/>
    </location>
    <ligand>
        <name>ATP</name>
        <dbReference type="ChEBI" id="CHEBI:30616"/>
    </ligand>
</feature>
<evidence type="ECO:0000256" key="1">
    <source>
        <dbReference type="ARBA" id="ARBA00022741"/>
    </source>
</evidence>
<dbReference type="PIRSF" id="PIRSF005052">
    <property type="entry name" value="P-loopkin"/>
    <property type="match status" value="1"/>
</dbReference>
<dbReference type="NCBIfam" id="NF003828">
    <property type="entry name" value="PRK05416.1"/>
    <property type="match status" value="1"/>
</dbReference>
<evidence type="ECO:0000256" key="3">
    <source>
        <dbReference type="ARBA" id="ARBA00023134"/>
    </source>
</evidence>
<feature type="binding site" evidence="4">
    <location>
        <begin position="61"/>
        <end position="64"/>
    </location>
    <ligand>
        <name>GTP</name>
        <dbReference type="ChEBI" id="CHEBI:37565"/>
    </ligand>
</feature>
<sequence length="303" mass="33622">MGLSFLFVTGLSGAGKSQSLRVLEDMGYFCVDNLPLPLVPSFASLSLERSGEVSRVAIGVDIRERGFLKEFREAFDGLRAACHLVEVLFLDAADDVLMRRFSETRRPHPLSLSAGLSLMEAIREERSRLSALRKRADRVVETSVLSTAELRIVLGKAYGSIDPEEGMMLYILSFGFKFGLPMDADLVFDVRFLPNPNYEESLAPLTGLDGAVWTFLRDRGATEALEDLGVFLKKLLPRYAAERRSTLTLAVGCTGGRHRSVGMTVHLAEVLAREGYSLRVAHRDIAKEESRYKKKSESASEHC</sequence>
<feature type="domain" description="RapZ-like N-terminal" evidence="5">
    <location>
        <begin position="5"/>
        <end position="157"/>
    </location>
</feature>
<organism evidence="7 8">
    <name type="scientific">Leptospirillum ferrodiazotrophum</name>
    <dbReference type="NCBI Taxonomy" id="412449"/>
    <lineage>
        <taxon>Bacteria</taxon>
        <taxon>Pseudomonadati</taxon>
        <taxon>Nitrospirota</taxon>
        <taxon>Nitrospiria</taxon>
        <taxon>Nitrospirales</taxon>
        <taxon>Nitrospiraceae</taxon>
        <taxon>Leptospirillum</taxon>
    </lineage>
</organism>
<evidence type="ECO:0000256" key="2">
    <source>
        <dbReference type="ARBA" id="ARBA00022840"/>
    </source>
</evidence>
<evidence type="ECO:0000256" key="4">
    <source>
        <dbReference type="HAMAP-Rule" id="MF_00636"/>
    </source>
</evidence>
<dbReference type="InterPro" id="IPR005337">
    <property type="entry name" value="RapZ-like"/>
</dbReference>
<evidence type="ECO:0000313" key="8">
    <source>
        <dbReference type="Proteomes" id="UP000009374"/>
    </source>
</evidence>
<keyword evidence="1 4" id="KW-0547">Nucleotide-binding</keyword>
<feature type="domain" description="RapZ C-terminal" evidence="6">
    <location>
        <begin position="168"/>
        <end position="285"/>
    </location>
</feature>
<keyword evidence="8" id="KW-1185">Reference proteome</keyword>
<protein>
    <submittedName>
        <fullName evidence="7">Putative P-loop ATPase protein family</fullName>
    </submittedName>
</protein>
<dbReference type="InterPro" id="IPR053931">
    <property type="entry name" value="RapZ_C"/>
</dbReference>
<dbReference type="SUPFAM" id="SSF52540">
    <property type="entry name" value="P-loop containing nucleoside triphosphate hydrolases"/>
    <property type="match status" value="1"/>
</dbReference>
<dbReference type="PANTHER" id="PTHR30448:SF0">
    <property type="entry name" value="RNASE ADAPTER PROTEIN RAPZ"/>
    <property type="match status" value="1"/>
</dbReference>
<accession>C6HU21</accession>
<dbReference type="AlphaFoldDB" id="C6HU21"/>
<evidence type="ECO:0000313" key="7">
    <source>
        <dbReference type="EMBL" id="EES53949.1"/>
    </source>
</evidence>
<keyword evidence="3 4" id="KW-0342">GTP-binding</keyword>
<dbReference type="HAMAP" id="MF_00636">
    <property type="entry name" value="RapZ_like"/>
    <property type="match status" value="1"/>
</dbReference>
<evidence type="ECO:0000259" key="5">
    <source>
        <dbReference type="Pfam" id="PF03668"/>
    </source>
</evidence>
<dbReference type="EMBL" id="GG693852">
    <property type="protein sequence ID" value="EES53949.1"/>
    <property type="molecule type" value="Genomic_DNA"/>
</dbReference>
<dbReference type="PANTHER" id="PTHR30448">
    <property type="entry name" value="RNASE ADAPTER PROTEIN RAPZ"/>
    <property type="match status" value="1"/>
</dbReference>
<keyword evidence="2 4" id="KW-0067">ATP-binding</keyword>
<dbReference type="GO" id="GO:0005524">
    <property type="term" value="F:ATP binding"/>
    <property type="evidence" value="ECO:0007669"/>
    <property type="project" value="UniProtKB-UniRule"/>
</dbReference>
<proteinExistence type="inferred from homology"/>
<gene>
    <name evidence="7" type="ORF">UBAL3_44810086</name>
</gene>
<dbReference type="Pfam" id="PF03668">
    <property type="entry name" value="RapZ-like_N"/>
    <property type="match status" value="1"/>
</dbReference>